<gene>
    <name evidence="8" type="ORF">OL234_03550</name>
</gene>
<feature type="transmembrane region" description="Helical" evidence="6">
    <location>
        <begin position="225"/>
        <end position="247"/>
    </location>
</feature>
<keyword evidence="9" id="KW-1185">Reference proteome</keyword>
<dbReference type="Proteomes" id="UP001179647">
    <property type="component" value="Chromosome"/>
</dbReference>
<protein>
    <submittedName>
        <fullName evidence="8">MFS transporter</fullName>
    </submittedName>
</protein>
<feature type="transmembrane region" description="Helical" evidence="6">
    <location>
        <begin position="12"/>
        <end position="33"/>
    </location>
</feature>
<sequence length="462" mass="49124">MSATNLTYKGTNKLLTGIVLSILTYWLFAQALVNIAPDVQSDLGLSASIFGIGLSLAGLCCGTFIVVAGTAADRFGRMKLTYLGLSLNIMGSLFLVITQGALLFIIGRMLQGLAAACIMPATISLVKSYYVGNDRQRAVSYWSIGSWGGSGFCSFFGGAVASNFGWRYVFIFSIIISVLSMGLIFGTPESKAEKTKKVPFDFVGLTIFIIFMLAFNIFISKGGDFGWTSLTTLMLLVVAIVGGYLFIRVELGNQDSFIDLSLFKNRYYLGATVSDFLLNSISGTMFVVNSYVQQGRGLSAAQSGLLSLGYLVLVLVSIRIGEKLLQVMGARKPMILGTVIAGMGVSCMSLTVLKGPIYLMFVFIGFSLLGIGLGLYATPSTDTAISSVPDEKVGVASGIYKMASSLGGGTGVVLSSTIYAHFSASGDYTSGATYGLLWNILFSILAVCSIVMIVPKETNQND</sequence>
<evidence type="ECO:0000256" key="6">
    <source>
        <dbReference type="SAM" id="Phobius"/>
    </source>
</evidence>
<proteinExistence type="predicted"/>
<feature type="transmembrane region" description="Helical" evidence="6">
    <location>
        <begin position="80"/>
        <end position="106"/>
    </location>
</feature>
<feature type="transmembrane region" description="Helical" evidence="6">
    <location>
        <begin position="434"/>
        <end position="454"/>
    </location>
</feature>
<evidence type="ECO:0000256" key="3">
    <source>
        <dbReference type="ARBA" id="ARBA00022692"/>
    </source>
</evidence>
<dbReference type="PANTHER" id="PTHR42718:SF9">
    <property type="entry name" value="MAJOR FACILITATOR SUPERFAMILY MULTIDRUG TRANSPORTER MFSC"/>
    <property type="match status" value="1"/>
</dbReference>
<evidence type="ECO:0000256" key="2">
    <source>
        <dbReference type="ARBA" id="ARBA00022448"/>
    </source>
</evidence>
<dbReference type="InterPro" id="IPR036259">
    <property type="entry name" value="MFS_trans_sf"/>
</dbReference>
<dbReference type="AlphaFoldDB" id="A0AAF0IA05"/>
<organism evidence="8 9">
    <name type="scientific">Vagococcus intermedius</name>
    <dbReference type="NCBI Taxonomy" id="2991418"/>
    <lineage>
        <taxon>Bacteria</taxon>
        <taxon>Bacillati</taxon>
        <taxon>Bacillota</taxon>
        <taxon>Bacilli</taxon>
        <taxon>Lactobacillales</taxon>
        <taxon>Enterococcaceae</taxon>
        <taxon>Vagococcus</taxon>
    </lineage>
</organism>
<dbReference type="Gene3D" id="1.20.1720.10">
    <property type="entry name" value="Multidrug resistance protein D"/>
    <property type="match status" value="1"/>
</dbReference>
<feature type="transmembrane region" description="Helical" evidence="6">
    <location>
        <begin position="333"/>
        <end position="351"/>
    </location>
</feature>
<keyword evidence="2" id="KW-0813">Transport</keyword>
<evidence type="ECO:0000313" key="9">
    <source>
        <dbReference type="Proteomes" id="UP001179647"/>
    </source>
</evidence>
<feature type="transmembrane region" description="Helical" evidence="6">
    <location>
        <begin position="399"/>
        <end position="422"/>
    </location>
</feature>
<evidence type="ECO:0000256" key="5">
    <source>
        <dbReference type="ARBA" id="ARBA00023136"/>
    </source>
</evidence>
<dbReference type="PANTHER" id="PTHR42718">
    <property type="entry name" value="MAJOR FACILITATOR SUPERFAMILY MULTIDRUG TRANSPORTER MFSC"/>
    <property type="match status" value="1"/>
</dbReference>
<evidence type="ECO:0000256" key="4">
    <source>
        <dbReference type="ARBA" id="ARBA00022989"/>
    </source>
</evidence>
<name>A0AAF0IA05_9ENTE</name>
<dbReference type="KEGG" id="vie:OL234_03550"/>
<accession>A0AAF0IA05</accession>
<keyword evidence="4 6" id="KW-1133">Transmembrane helix</keyword>
<evidence type="ECO:0000256" key="1">
    <source>
        <dbReference type="ARBA" id="ARBA00004651"/>
    </source>
</evidence>
<feature type="transmembrane region" description="Helical" evidence="6">
    <location>
        <begin position="45"/>
        <end position="68"/>
    </location>
</feature>
<reference evidence="8" key="1">
    <citation type="submission" date="2022-10" db="EMBL/GenBank/DDBJ databases">
        <title>Vagococcus sp. isolated from poultry meat.</title>
        <authorList>
            <person name="Johansson P."/>
            <person name="Bjorkroth J."/>
        </authorList>
    </citation>
    <scope>NUCLEOTIDE SEQUENCE</scope>
    <source>
        <strain evidence="8">STAA11</strain>
    </source>
</reference>
<feature type="transmembrane region" description="Helical" evidence="6">
    <location>
        <begin position="267"/>
        <end position="288"/>
    </location>
</feature>
<dbReference type="InterPro" id="IPR020846">
    <property type="entry name" value="MFS_dom"/>
</dbReference>
<dbReference type="GO" id="GO:0005886">
    <property type="term" value="C:plasma membrane"/>
    <property type="evidence" value="ECO:0007669"/>
    <property type="project" value="UniProtKB-SubCell"/>
</dbReference>
<dbReference type="CDD" id="cd17321">
    <property type="entry name" value="MFS_MMR_MDR_like"/>
    <property type="match status" value="1"/>
</dbReference>
<keyword evidence="5 6" id="KW-0472">Membrane</keyword>
<feature type="transmembrane region" description="Helical" evidence="6">
    <location>
        <begin position="357"/>
        <end position="378"/>
    </location>
</feature>
<dbReference type="Gene3D" id="1.20.1250.20">
    <property type="entry name" value="MFS general substrate transporter like domains"/>
    <property type="match status" value="1"/>
</dbReference>
<feature type="transmembrane region" description="Helical" evidence="6">
    <location>
        <begin position="139"/>
        <end position="160"/>
    </location>
</feature>
<feature type="transmembrane region" description="Helical" evidence="6">
    <location>
        <begin position="300"/>
        <end position="321"/>
    </location>
</feature>
<keyword evidence="3 6" id="KW-0812">Transmembrane</keyword>
<feature type="transmembrane region" description="Helical" evidence="6">
    <location>
        <begin position="198"/>
        <end position="219"/>
    </location>
</feature>
<dbReference type="RefSeq" id="WP_275469796.1">
    <property type="nucleotide sequence ID" value="NZ_CP110232.1"/>
</dbReference>
<dbReference type="PROSITE" id="PS50850">
    <property type="entry name" value="MFS"/>
    <property type="match status" value="1"/>
</dbReference>
<feature type="transmembrane region" description="Helical" evidence="6">
    <location>
        <begin position="112"/>
        <end position="132"/>
    </location>
</feature>
<feature type="domain" description="Major facilitator superfamily (MFS) profile" evidence="7">
    <location>
        <begin position="5"/>
        <end position="458"/>
    </location>
</feature>
<comment type="subcellular location">
    <subcellularLocation>
        <location evidence="1">Cell membrane</location>
        <topology evidence="1">Multi-pass membrane protein</topology>
    </subcellularLocation>
</comment>
<dbReference type="EMBL" id="CP110232">
    <property type="protein sequence ID" value="WEG73997.1"/>
    <property type="molecule type" value="Genomic_DNA"/>
</dbReference>
<dbReference type="InterPro" id="IPR011701">
    <property type="entry name" value="MFS"/>
</dbReference>
<dbReference type="Pfam" id="PF07690">
    <property type="entry name" value="MFS_1"/>
    <property type="match status" value="2"/>
</dbReference>
<feature type="transmembrane region" description="Helical" evidence="6">
    <location>
        <begin position="166"/>
        <end position="186"/>
    </location>
</feature>
<evidence type="ECO:0000259" key="7">
    <source>
        <dbReference type="PROSITE" id="PS50850"/>
    </source>
</evidence>
<dbReference type="SUPFAM" id="SSF103473">
    <property type="entry name" value="MFS general substrate transporter"/>
    <property type="match status" value="1"/>
</dbReference>
<dbReference type="GO" id="GO:0022857">
    <property type="term" value="F:transmembrane transporter activity"/>
    <property type="evidence" value="ECO:0007669"/>
    <property type="project" value="InterPro"/>
</dbReference>
<evidence type="ECO:0000313" key="8">
    <source>
        <dbReference type="EMBL" id="WEG73997.1"/>
    </source>
</evidence>